<accession>A0A2W1EJ09</accession>
<dbReference type="GeneID" id="6344038"/>
<dbReference type="Proteomes" id="UP000245464">
    <property type="component" value="Chromosome 5"/>
</dbReference>
<dbReference type="RefSeq" id="XP_001936117.2">
    <property type="nucleotide sequence ID" value="XM_001936082.2"/>
</dbReference>
<dbReference type="AlphaFoldDB" id="A0A2W1EJ09"/>
<comment type="caution">
    <text evidence="1">The sequence shown here is derived from an EMBL/GenBank/DDBJ whole genome shotgun (WGS) entry which is preliminary data.</text>
</comment>
<name>A0A2W1EJ09_9PLEO</name>
<evidence type="ECO:0000313" key="1">
    <source>
        <dbReference type="EMBL" id="KAF7570641.1"/>
    </source>
</evidence>
<dbReference type="EMBL" id="NQIK02000005">
    <property type="protein sequence ID" value="KAF7570641.1"/>
    <property type="molecule type" value="Genomic_DNA"/>
</dbReference>
<protein>
    <submittedName>
        <fullName evidence="1">Uncharacterized protein</fullName>
    </submittedName>
</protein>
<organism evidence="1 2">
    <name type="scientific">Pyrenophora tritici-repentis</name>
    <dbReference type="NCBI Taxonomy" id="45151"/>
    <lineage>
        <taxon>Eukaryota</taxon>
        <taxon>Fungi</taxon>
        <taxon>Dikarya</taxon>
        <taxon>Ascomycota</taxon>
        <taxon>Pezizomycotina</taxon>
        <taxon>Dothideomycetes</taxon>
        <taxon>Pleosporomycetidae</taxon>
        <taxon>Pleosporales</taxon>
        <taxon>Pleosporineae</taxon>
        <taxon>Pleosporaceae</taxon>
        <taxon>Pyrenophora</taxon>
    </lineage>
</organism>
<gene>
    <name evidence="1" type="ORF">PtrM4_106430</name>
</gene>
<dbReference type="KEGG" id="ptrr:6344038"/>
<sequence>MNRVKADSVLEMGKMEARMNRVKAECMLEMDKMKARVGDLAKHNDETVRNYDARAVEMGSVWQTNLALHAEQNKIIVDLMTQMLKLQLQQQTDTADRLSEALEDEKMKSIRQDSYYRDVMQTLQDMTKVLSADKLAYATQLKNKLRDNQDKTLAMTEAKKKMIQVPWRLAAAFVRVEIQDRLVAKAIVKVMVTKSRLEKVRGRLRNKDTMMT</sequence>
<evidence type="ECO:0000313" key="2">
    <source>
        <dbReference type="Proteomes" id="UP000245464"/>
    </source>
</evidence>
<proteinExistence type="predicted"/>
<reference evidence="1" key="1">
    <citation type="journal article" date="2018" name="BMC Genomics">
        <title>Comparative genomics of the wheat fungal pathogen Pyrenophora tritici-repentis reveals chromosomal variations and genome plasticity.</title>
        <authorList>
            <person name="Moolhuijzen P."/>
            <person name="See P.T."/>
            <person name="Hane J.K."/>
            <person name="Shi G."/>
            <person name="Liu Z."/>
            <person name="Oliver R.P."/>
            <person name="Moffat C.S."/>
        </authorList>
    </citation>
    <scope>NUCLEOTIDE SEQUENCE [LARGE SCALE GENOMIC DNA]</scope>
    <source>
        <strain evidence="1">M4</strain>
    </source>
</reference>